<organism evidence="2 3">
    <name type="scientific">Filobacillus milosensis</name>
    <dbReference type="NCBI Taxonomy" id="94137"/>
    <lineage>
        <taxon>Bacteria</taxon>
        <taxon>Bacillati</taxon>
        <taxon>Bacillota</taxon>
        <taxon>Bacilli</taxon>
        <taxon>Bacillales</taxon>
        <taxon>Bacillaceae</taxon>
        <taxon>Filobacillus</taxon>
    </lineage>
</organism>
<keyword evidence="1" id="KW-1133">Transmembrane helix</keyword>
<keyword evidence="1" id="KW-0812">Transmembrane</keyword>
<evidence type="ECO:0000256" key="1">
    <source>
        <dbReference type="SAM" id="Phobius"/>
    </source>
</evidence>
<dbReference type="EMBL" id="SOPW01000003">
    <property type="protein sequence ID" value="TFB23885.1"/>
    <property type="molecule type" value="Genomic_DNA"/>
</dbReference>
<feature type="transmembrane region" description="Helical" evidence="1">
    <location>
        <begin position="7"/>
        <end position="26"/>
    </location>
</feature>
<keyword evidence="3" id="KW-1185">Reference proteome</keyword>
<dbReference type="OrthoDB" id="2974508at2"/>
<dbReference type="RefSeq" id="WP_134338946.1">
    <property type="nucleotide sequence ID" value="NZ_SOPW01000003.1"/>
</dbReference>
<reference evidence="2 3" key="1">
    <citation type="submission" date="2019-03" db="EMBL/GenBank/DDBJ databases">
        <authorList>
            <person name="He R.-H."/>
        </authorList>
    </citation>
    <scope>NUCLEOTIDE SEQUENCE [LARGE SCALE GENOMIC DNA]</scope>
    <source>
        <strain evidence="3">SH 714</strain>
    </source>
</reference>
<gene>
    <name evidence="2" type="ORF">E3U55_03465</name>
</gene>
<proteinExistence type="predicted"/>
<comment type="caution">
    <text evidence="2">The sequence shown here is derived from an EMBL/GenBank/DDBJ whole genome shotgun (WGS) entry which is preliminary data.</text>
</comment>
<dbReference type="Proteomes" id="UP000297975">
    <property type="component" value="Unassembled WGS sequence"/>
</dbReference>
<keyword evidence="1" id="KW-0472">Membrane</keyword>
<evidence type="ECO:0000313" key="2">
    <source>
        <dbReference type="EMBL" id="TFB23885.1"/>
    </source>
</evidence>
<name>A0A4Y8IWZ8_9BACI</name>
<evidence type="ECO:0000313" key="3">
    <source>
        <dbReference type="Proteomes" id="UP000297975"/>
    </source>
</evidence>
<sequence length="66" mass="7551">MEKGVSYLLALIITSIILFIIVANIFNTDSPTIAFLLSMIVSHFILEKNEWIIGTINRGLKWWLSQ</sequence>
<accession>A0A4Y8IWZ8</accession>
<protein>
    <submittedName>
        <fullName evidence="2">Short-chain dehydrogenase</fullName>
    </submittedName>
</protein>
<dbReference type="AlphaFoldDB" id="A0A4Y8IWZ8"/>